<sequence>MSTNNEIAWLVELVNINTIHAYMLRKNKTHFSVFVLSKKKKLTGHEKAYFLKFKNRVENAFFN</sequence>
<name>A0A3M7T7P8_BRAPC</name>
<accession>A0A3M7T7P8</accession>
<protein>
    <submittedName>
        <fullName evidence="1">Uncharacterized protein</fullName>
    </submittedName>
</protein>
<dbReference type="Proteomes" id="UP000276133">
    <property type="component" value="Unassembled WGS sequence"/>
</dbReference>
<gene>
    <name evidence="1" type="ORF">BpHYR1_042645</name>
</gene>
<organism evidence="1 2">
    <name type="scientific">Brachionus plicatilis</name>
    <name type="common">Marine rotifer</name>
    <name type="synonym">Brachionus muelleri</name>
    <dbReference type="NCBI Taxonomy" id="10195"/>
    <lineage>
        <taxon>Eukaryota</taxon>
        <taxon>Metazoa</taxon>
        <taxon>Spiralia</taxon>
        <taxon>Gnathifera</taxon>
        <taxon>Rotifera</taxon>
        <taxon>Eurotatoria</taxon>
        <taxon>Monogononta</taxon>
        <taxon>Pseudotrocha</taxon>
        <taxon>Ploima</taxon>
        <taxon>Brachionidae</taxon>
        <taxon>Brachionus</taxon>
    </lineage>
</organism>
<reference evidence="1 2" key="1">
    <citation type="journal article" date="2018" name="Sci. Rep.">
        <title>Genomic signatures of local adaptation to the degree of environmental predictability in rotifers.</title>
        <authorList>
            <person name="Franch-Gras L."/>
            <person name="Hahn C."/>
            <person name="Garcia-Roger E.M."/>
            <person name="Carmona M.J."/>
            <person name="Serra M."/>
            <person name="Gomez A."/>
        </authorList>
    </citation>
    <scope>NUCLEOTIDE SEQUENCE [LARGE SCALE GENOMIC DNA]</scope>
    <source>
        <strain evidence="1">HYR1</strain>
    </source>
</reference>
<evidence type="ECO:0000313" key="2">
    <source>
        <dbReference type="Proteomes" id="UP000276133"/>
    </source>
</evidence>
<keyword evidence="2" id="KW-1185">Reference proteome</keyword>
<comment type="caution">
    <text evidence="1">The sequence shown here is derived from an EMBL/GenBank/DDBJ whole genome shotgun (WGS) entry which is preliminary data.</text>
</comment>
<evidence type="ECO:0000313" key="1">
    <source>
        <dbReference type="EMBL" id="RNA44093.1"/>
    </source>
</evidence>
<dbReference type="EMBL" id="REGN01000157">
    <property type="protein sequence ID" value="RNA44093.1"/>
    <property type="molecule type" value="Genomic_DNA"/>
</dbReference>
<proteinExistence type="predicted"/>
<dbReference type="AlphaFoldDB" id="A0A3M7T7P8"/>